<proteinExistence type="predicted"/>
<reference evidence="1 2" key="1">
    <citation type="journal article" date="2019" name="Science">
        <title>Social genes are selection hotspots in kin groups of a soil microbe.</title>
        <authorList>
            <person name="Wielgoss S."/>
            <person name="Wolfensberger R."/>
            <person name="Sun L."/>
            <person name="Fiegna F."/>
            <person name="Velicer G.J."/>
        </authorList>
    </citation>
    <scope>NUCLEOTIDE SEQUENCE [LARGE SCALE GENOMIC DNA]</scope>
    <source>
        <strain evidence="1 2">MC3.5.9c15</strain>
    </source>
</reference>
<name>A0AAE6FUZ4_MYXXA</name>
<protein>
    <recommendedName>
        <fullName evidence="3">Beta-ketoacyl synthase N-terminal domain-containing protein</fullName>
    </recommendedName>
</protein>
<sequence length="322" mass="34544">MVEEESQEDIPVSGHPIRGYTDGFQLIGRWLRLAQGAVEDMLSHPGVSGMPAAFWQKTGLVVVTPPADDEVFLSEPGGALEQIRESYLHPLHRSLGLAIAEPNVELIPIGHAGTAAGLVHGQQWMASRGLERVLTISVDSYMDELLLHQLASHRRLKTEDHPVGLMPGEAGVCLLVETDVSARRRGVESAILIDTIATGREPDHFGSGRQNMGRGLAACIQEVLSRLPSPFDGDIYADLNGEQWRSHEWGCVRVHLGPRLGAARLHLPGTYVGDVGAASGALGVCLAAHDLSRGHGRQSTSLVISSSEHGEVGCLSLRRSNA</sequence>
<gene>
    <name evidence="1" type="ORF">BHS09_01025</name>
</gene>
<dbReference type="EMBL" id="CP017174">
    <property type="protein sequence ID" value="QDE65703.1"/>
    <property type="molecule type" value="Genomic_DNA"/>
</dbReference>
<evidence type="ECO:0000313" key="2">
    <source>
        <dbReference type="Proteomes" id="UP000320179"/>
    </source>
</evidence>
<evidence type="ECO:0008006" key="3">
    <source>
        <dbReference type="Google" id="ProtNLM"/>
    </source>
</evidence>
<dbReference type="Proteomes" id="UP000320179">
    <property type="component" value="Chromosome"/>
</dbReference>
<dbReference type="AlphaFoldDB" id="A0AAE6FUZ4"/>
<evidence type="ECO:0000313" key="1">
    <source>
        <dbReference type="EMBL" id="QDE65703.1"/>
    </source>
</evidence>
<organism evidence="1 2">
    <name type="scientific">Myxococcus xanthus</name>
    <dbReference type="NCBI Taxonomy" id="34"/>
    <lineage>
        <taxon>Bacteria</taxon>
        <taxon>Pseudomonadati</taxon>
        <taxon>Myxococcota</taxon>
        <taxon>Myxococcia</taxon>
        <taxon>Myxococcales</taxon>
        <taxon>Cystobacterineae</taxon>
        <taxon>Myxococcaceae</taxon>
        <taxon>Myxococcus</taxon>
    </lineage>
</organism>
<accession>A0AAE6FUZ4</accession>